<protein>
    <submittedName>
        <fullName evidence="1">Uncharacterized protein</fullName>
    </submittedName>
</protein>
<evidence type="ECO:0000313" key="1">
    <source>
        <dbReference type="EMBL" id="KAG6714462.1"/>
    </source>
</evidence>
<proteinExistence type="predicted"/>
<comment type="caution">
    <text evidence="1">The sequence shown here is derived from an EMBL/GenBank/DDBJ whole genome shotgun (WGS) entry which is preliminary data.</text>
</comment>
<dbReference type="EMBL" id="CM031829">
    <property type="protein sequence ID" value="KAG6714462.1"/>
    <property type="molecule type" value="Genomic_DNA"/>
</dbReference>
<dbReference type="Proteomes" id="UP000811246">
    <property type="component" value="Chromosome 5"/>
</dbReference>
<accession>A0A922F577</accession>
<reference evidence="1" key="1">
    <citation type="submission" date="2021-01" db="EMBL/GenBank/DDBJ databases">
        <authorList>
            <person name="Lovell J.T."/>
            <person name="Bentley N."/>
            <person name="Bhattarai G."/>
            <person name="Jenkins J.W."/>
            <person name="Sreedasyam A."/>
            <person name="Alarcon Y."/>
            <person name="Bock C."/>
            <person name="Boston L."/>
            <person name="Carlson J."/>
            <person name="Cervantes K."/>
            <person name="Clermont K."/>
            <person name="Krom N."/>
            <person name="Kubenka K."/>
            <person name="Mamidi S."/>
            <person name="Mattison C."/>
            <person name="Monteros M."/>
            <person name="Pisani C."/>
            <person name="Plott C."/>
            <person name="Rajasekar S."/>
            <person name="Rhein H.S."/>
            <person name="Rohla C."/>
            <person name="Song M."/>
            <person name="Hilaire R.S."/>
            <person name="Shu S."/>
            <person name="Wells L."/>
            <person name="Wang X."/>
            <person name="Webber J."/>
            <person name="Heerema R.J."/>
            <person name="Klein P."/>
            <person name="Conner P."/>
            <person name="Grauke L."/>
            <person name="Grimwood J."/>
            <person name="Schmutz J."/>
            <person name="Randall J.J."/>
        </authorList>
    </citation>
    <scope>NUCLEOTIDE SEQUENCE</scope>
    <source>
        <tissue evidence="1">Leaf</tissue>
    </source>
</reference>
<gene>
    <name evidence="1" type="ORF">I3842_05G203600</name>
</gene>
<organism evidence="1 2">
    <name type="scientific">Carya illinoinensis</name>
    <name type="common">Pecan</name>
    <dbReference type="NCBI Taxonomy" id="32201"/>
    <lineage>
        <taxon>Eukaryota</taxon>
        <taxon>Viridiplantae</taxon>
        <taxon>Streptophyta</taxon>
        <taxon>Embryophyta</taxon>
        <taxon>Tracheophyta</taxon>
        <taxon>Spermatophyta</taxon>
        <taxon>Magnoliopsida</taxon>
        <taxon>eudicotyledons</taxon>
        <taxon>Gunneridae</taxon>
        <taxon>Pentapetalae</taxon>
        <taxon>rosids</taxon>
        <taxon>fabids</taxon>
        <taxon>Fagales</taxon>
        <taxon>Juglandaceae</taxon>
        <taxon>Carya</taxon>
    </lineage>
</organism>
<dbReference type="AlphaFoldDB" id="A0A922F577"/>
<name>A0A922F577_CARIL</name>
<evidence type="ECO:0000313" key="2">
    <source>
        <dbReference type="Proteomes" id="UP000811246"/>
    </source>
</evidence>
<sequence length="176" mass="19796">MWVIQYSLRIESNPKASESSGSNSRRWVLSMSPTLPFWTTPLRSLIPSSSRSSPSSSPHVKMIWNGNSYMWGSLPKISLLSIQRRGKHLKISIDKSMVRFLICVIVRQFVKFLNAIIAYSNPKAHLYPLFSQGKPCNETTVTWTSGYNAMEVVPFVAWGLKGEPQSQSPAGRLTFS</sequence>